<evidence type="ECO:0000313" key="9">
    <source>
        <dbReference type="Proteomes" id="UP000518752"/>
    </source>
</evidence>
<keyword evidence="4" id="KW-0862">Zinc</keyword>
<dbReference type="GO" id="GO:0005634">
    <property type="term" value="C:nucleus"/>
    <property type="evidence" value="ECO:0007669"/>
    <property type="project" value="UniProtKB-SubCell"/>
</dbReference>
<feature type="region of interest" description="Disordered" evidence="6">
    <location>
        <begin position="634"/>
        <end position="656"/>
    </location>
</feature>
<dbReference type="OrthoDB" id="3243659at2759"/>
<keyword evidence="2" id="KW-0479">Metal-binding</keyword>
<dbReference type="GO" id="GO:0046983">
    <property type="term" value="F:protein dimerization activity"/>
    <property type="evidence" value="ECO:0007669"/>
    <property type="project" value="InterPro"/>
</dbReference>
<protein>
    <recommendedName>
        <fullName evidence="7">HAT C-terminal dimerisation domain-containing protein</fullName>
    </recommendedName>
</protein>
<dbReference type="InterPro" id="IPR012337">
    <property type="entry name" value="RNaseH-like_sf"/>
</dbReference>
<dbReference type="EMBL" id="JAACJN010000161">
    <property type="protein sequence ID" value="KAF5365840.1"/>
    <property type="molecule type" value="Genomic_DNA"/>
</dbReference>
<accession>A0A8H5LQ52</accession>
<feature type="compositionally biased region" description="Low complexity" evidence="6">
    <location>
        <begin position="644"/>
        <end position="653"/>
    </location>
</feature>
<evidence type="ECO:0000256" key="4">
    <source>
        <dbReference type="ARBA" id="ARBA00022833"/>
    </source>
</evidence>
<feature type="compositionally biased region" description="Polar residues" evidence="6">
    <location>
        <begin position="49"/>
        <end position="62"/>
    </location>
</feature>
<gene>
    <name evidence="8" type="ORF">D9757_012805</name>
</gene>
<keyword evidence="5" id="KW-0539">Nucleus</keyword>
<evidence type="ECO:0000256" key="3">
    <source>
        <dbReference type="ARBA" id="ARBA00022771"/>
    </source>
</evidence>
<feature type="compositionally biased region" description="Basic and acidic residues" evidence="6">
    <location>
        <begin position="25"/>
        <end position="34"/>
    </location>
</feature>
<dbReference type="InterPro" id="IPR052035">
    <property type="entry name" value="ZnF_BED_domain_contain"/>
</dbReference>
<proteinExistence type="predicted"/>
<reference evidence="8 9" key="1">
    <citation type="journal article" date="2020" name="ISME J.">
        <title>Uncovering the hidden diversity of litter-decomposition mechanisms in mushroom-forming fungi.</title>
        <authorList>
            <person name="Floudas D."/>
            <person name="Bentzer J."/>
            <person name="Ahren D."/>
            <person name="Johansson T."/>
            <person name="Persson P."/>
            <person name="Tunlid A."/>
        </authorList>
    </citation>
    <scope>NUCLEOTIDE SEQUENCE [LARGE SCALE GENOMIC DNA]</scope>
    <source>
        <strain evidence="8 9">CBS 406.79</strain>
    </source>
</reference>
<dbReference type="AlphaFoldDB" id="A0A8H5LQ52"/>
<feature type="compositionally biased region" description="Low complexity" evidence="6">
    <location>
        <begin position="12"/>
        <end position="22"/>
    </location>
</feature>
<evidence type="ECO:0000256" key="1">
    <source>
        <dbReference type="ARBA" id="ARBA00004123"/>
    </source>
</evidence>
<dbReference type="GO" id="GO:0008270">
    <property type="term" value="F:zinc ion binding"/>
    <property type="evidence" value="ECO:0007669"/>
    <property type="project" value="UniProtKB-KW"/>
</dbReference>
<feature type="region of interest" description="Disordered" evidence="6">
    <location>
        <begin position="1"/>
        <end position="106"/>
    </location>
</feature>
<comment type="subcellular location">
    <subcellularLocation>
        <location evidence="1">Nucleus</location>
    </subcellularLocation>
</comment>
<dbReference type="PANTHER" id="PTHR46481:SF10">
    <property type="entry name" value="ZINC FINGER BED DOMAIN-CONTAINING PROTEIN 39"/>
    <property type="match status" value="1"/>
</dbReference>
<evidence type="ECO:0000313" key="8">
    <source>
        <dbReference type="EMBL" id="KAF5365840.1"/>
    </source>
</evidence>
<dbReference type="PANTHER" id="PTHR46481">
    <property type="entry name" value="ZINC FINGER BED DOMAIN-CONTAINING PROTEIN 4"/>
    <property type="match status" value="1"/>
</dbReference>
<comment type="caution">
    <text evidence="8">The sequence shown here is derived from an EMBL/GenBank/DDBJ whole genome shotgun (WGS) entry which is preliminary data.</text>
</comment>
<sequence length="807" mass="91873">MSSRDRALRTAQQNDQNIQNIQSRTVEEHDENIQRKIPTVSQPVPRPTPSSSKSPDTGNKNSEPGADAEKEPQKKRTRSNSRDIVVINSEDNSEDELSQVDKEAVQKLSVRERRRDVDEFFTEPRKVDGKTKRKCPRCSRNGTEKLIVNEVTTLRRHLESHHAPAYRQWCQKNEFTSMLPKEILARKAAAKDTAEKIKQSTLDPHTEKRPEVKRVVAYSDALFWEAAVEWLVSTDQPIDAFEHPSFRNLIDVSSRATSGVEIPNRKATRAYIIMRFKKNLADIQNDTVKGLVSSTCDAWTASNGDAYFAVTGHWIEESSPGVWVQQSALLGFTQMNSAHDGVRLGHALFNIFSRVGIVHKARITLTSTDTRCLAHVINIATQAVIKTYSSSKHYNPALPDEHEPNTATVDDDGEKVVRDEVGITRAVAVKGRSSPKRKQLLKDIQILVLADILKLYMNTFIYEMGMAEPNLQKRRKIDSLQLQDDEWICLGYFITLLTYADNAQQAFSAEKEPSLYIGIPALEALHRAWSTRSTRSKYSPFRTALEAGVSKVEEYYEKITDNQAYIISMLLHLEEKTQHFKKHWDDDLQKQVREVAEKIFEERYKQMYGSDSEGNYAVPRQTSKRKRDMLLRQLSEDEDDEDSGSSQPQSDPSKPWMNEFNKYLNEVEVILDNMSLVSWWGINASRYPVWASLARDYLAIMASSASSERAFLSAGITVTKRRNRLKGDIVEALQFLKCWYKQDLLFREPPPSSTVELSIMETEVGDMVDALMDSGNHATSPASETPRSWDELIIEGSNEEDPDIFEL</sequence>
<name>A0A8H5LQ52_9AGAR</name>
<dbReference type="Pfam" id="PF05699">
    <property type="entry name" value="Dimer_Tnp_hAT"/>
    <property type="match status" value="1"/>
</dbReference>
<keyword evidence="3" id="KW-0863">Zinc-finger</keyword>
<evidence type="ECO:0000256" key="2">
    <source>
        <dbReference type="ARBA" id="ARBA00022723"/>
    </source>
</evidence>
<feature type="domain" description="HAT C-terminal dimerisation" evidence="7">
    <location>
        <begin position="659"/>
        <end position="739"/>
    </location>
</feature>
<dbReference type="SUPFAM" id="SSF53098">
    <property type="entry name" value="Ribonuclease H-like"/>
    <property type="match status" value="1"/>
</dbReference>
<dbReference type="InterPro" id="IPR008906">
    <property type="entry name" value="HATC_C_dom"/>
</dbReference>
<evidence type="ECO:0000259" key="7">
    <source>
        <dbReference type="Pfam" id="PF05699"/>
    </source>
</evidence>
<evidence type="ECO:0000256" key="6">
    <source>
        <dbReference type="SAM" id="MobiDB-lite"/>
    </source>
</evidence>
<keyword evidence="9" id="KW-1185">Reference proteome</keyword>
<organism evidence="8 9">
    <name type="scientific">Collybiopsis confluens</name>
    <dbReference type="NCBI Taxonomy" id="2823264"/>
    <lineage>
        <taxon>Eukaryota</taxon>
        <taxon>Fungi</taxon>
        <taxon>Dikarya</taxon>
        <taxon>Basidiomycota</taxon>
        <taxon>Agaricomycotina</taxon>
        <taxon>Agaricomycetes</taxon>
        <taxon>Agaricomycetidae</taxon>
        <taxon>Agaricales</taxon>
        <taxon>Marasmiineae</taxon>
        <taxon>Omphalotaceae</taxon>
        <taxon>Collybiopsis</taxon>
    </lineage>
</organism>
<evidence type="ECO:0000256" key="5">
    <source>
        <dbReference type="ARBA" id="ARBA00023242"/>
    </source>
</evidence>
<dbReference type="Proteomes" id="UP000518752">
    <property type="component" value="Unassembled WGS sequence"/>
</dbReference>